<sequence length="337" mass="38612">MSCMSSFQGQLRNYIIINLLRIQIGGKRQNYAIFDREMKGVTCNCVISPLFSTKLPAEEASAWLCVIIDIFDLSGELGKFAEDQGSLIHNMGSNKTFSDLVLAVELQRGITKYGQNEMDECLTICQTVCQLAEERFSENVPFILGKAFYVMSGVHRQRNEFELAKKYLDWSTENFMQVFECSETGNNRYNLAALYAQKAAHCGLTSEEYKLAVESFEEAIRMYRTHEENGPKKIRNIIRTSNRLILLHLKGSRSKFPEINLEVSEEDIAKASKVIEEVDKLLPQCPKRHECTFLIPKADFFTRKALSRAFYNDEEQGRKHLQTGAVISVKFIIFLMF</sequence>
<gene>
    <name evidence="1" type="ORF">PACLA_8A068798</name>
</gene>
<evidence type="ECO:0000313" key="1">
    <source>
        <dbReference type="EMBL" id="CAB4007997.1"/>
    </source>
</evidence>
<dbReference type="InterPro" id="IPR011990">
    <property type="entry name" value="TPR-like_helical_dom_sf"/>
</dbReference>
<proteinExistence type="predicted"/>
<reference evidence="1" key="1">
    <citation type="submission" date="2020-04" db="EMBL/GenBank/DDBJ databases">
        <authorList>
            <person name="Alioto T."/>
            <person name="Alioto T."/>
            <person name="Gomez Garrido J."/>
        </authorList>
    </citation>
    <scope>NUCLEOTIDE SEQUENCE</scope>
    <source>
        <strain evidence="1">A484AB</strain>
    </source>
</reference>
<dbReference type="OrthoDB" id="5956362at2759"/>
<dbReference type="SUPFAM" id="SSF48452">
    <property type="entry name" value="TPR-like"/>
    <property type="match status" value="1"/>
</dbReference>
<dbReference type="EMBL" id="CACRXK020005986">
    <property type="protein sequence ID" value="CAB4007997.1"/>
    <property type="molecule type" value="Genomic_DNA"/>
</dbReference>
<evidence type="ECO:0000313" key="2">
    <source>
        <dbReference type="Proteomes" id="UP001152795"/>
    </source>
</evidence>
<dbReference type="AlphaFoldDB" id="A0A7D9IL13"/>
<comment type="caution">
    <text evidence="1">The sequence shown here is derived from an EMBL/GenBank/DDBJ whole genome shotgun (WGS) entry which is preliminary data.</text>
</comment>
<dbReference type="Gene3D" id="1.25.40.10">
    <property type="entry name" value="Tetratricopeptide repeat domain"/>
    <property type="match status" value="1"/>
</dbReference>
<dbReference type="Proteomes" id="UP001152795">
    <property type="component" value="Unassembled WGS sequence"/>
</dbReference>
<organism evidence="1 2">
    <name type="scientific">Paramuricea clavata</name>
    <name type="common">Red gorgonian</name>
    <name type="synonym">Violescent sea-whip</name>
    <dbReference type="NCBI Taxonomy" id="317549"/>
    <lineage>
        <taxon>Eukaryota</taxon>
        <taxon>Metazoa</taxon>
        <taxon>Cnidaria</taxon>
        <taxon>Anthozoa</taxon>
        <taxon>Octocorallia</taxon>
        <taxon>Malacalcyonacea</taxon>
        <taxon>Plexauridae</taxon>
        <taxon>Paramuricea</taxon>
    </lineage>
</organism>
<keyword evidence="2" id="KW-1185">Reference proteome</keyword>
<name>A0A7D9IL13_PARCT</name>
<accession>A0A7D9IL13</accession>
<protein>
    <submittedName>
        <fullName evidence="1">Uncharacterized protein LOC110054033, partial</fullName>
    </submittedName>
</protein>